<gene>
    <name evidence="6" type="ORF">H2O73_21505</name>
</gene>
<evidence type="ECO:0000313" key="7">
    <source>
        <dbReference type="Proteomes" id="UP000571701"/>
    </source>
</evidence>
<evidence type="ECO:0000256" key="4">
    <source>
        <dbReference type="ARBA" id="ARBA00023136"/>
    </source>
</evidence>
<sequence>DPTLPVYIWSQLRFPQKLPVILALGTILILLSLVLIITAEAFRRRGLRKSGQTDTGGFL</sequence>
<dbReference type="InterPro" id="IPR035906">
    <property type="entry name" value="MetI-like_sf"/>
</dbReference>
<name>A0A7W2FVB7_9VIBR</name>
<organism evidence="6 7">
    <name type="scientific">Vibrio marinisediminis</name>
    <dbReference type="NCBI Taxonomy" id="2758441"/>
    <lineage>
        <taxon>Bacteria</taxon>
        <taxon>Pseudomonadati</taxon>
        <taxon>Pseudomonadota</taxon>
        <taxon>Gammaproteobacteria</taxon>
        <taxon>Vibrionales</taxon>
        <taxon>Vibrionaceae</taxon>
        <taxon>Vibrio</taxon>
    </lineage>
</organism>
<comment type="caution">
    <text evidence="6">The sequence shown here is derived from an EMBL/GenBank/DDBJ whole genome shotgun (WGS) entry which is preliminary data.</text>
</comment>
<keyword evidence="4 5" id="KW-0472">Membrane</keyword>
<comment type="subcellular location">
    <subcellularLocation>
        <location evidence="1">Membrane</location>
        <topology evidence="1">Multi-pass membrane protein</topology>
    </subcellularLocation>
</comment>
<dbReference type="GO" id="GO:0016020">
    <property type="term" value="C:membrane"/>
    <property type="evidence" value="ECO:0007669"/>
    <property type="project" value="UniProtKB-SubCell"/>
</dbReference>
<feature type="non-terminal residue" evidence="6">
    <location>
        <position position="1"/>
    </location>
</feature>
<evidence type="ECO:0000256" key="2">
    <source>
        <dbReference type="ARBA" id="ARBA00022692"/>
    </source>
</evidence>
<evidence type="ECO:0000256" key="1">
    <source>
        <dbReference type="ARBA" id="ARBA00004141"/>
    </source>
</evidence>
<proteinExistence type="predicted"/>
<evidence type="ECO:0000256" key="5">
    <source>
        <dbReference type="SAM" id="Phobius"/>
    </source>
</evidence>
<accession>A0A7W2FVB7</accession>
<keyword evidence="7" id="KW-1185">Reference proteome</keyword>
<dbReference type="SUPFAM" id="SSF161098">
    <property type="entry name" value="MetI-like"/>
    <property type="match status" value="1"/>
</dbReference>
<keyword evidence="3 5" id="KW-1133">Transmembrane helix</keyword>
<feature type="transmembrane region" description="Helical" evidence="5">
    <location>
        <begin position="20"/>
        <end position="42"/>
    </location>
</feature>
<reference evidence="6 7" key="1">
    <citation type="submission" date="2020-07" db="EMBL/GenBank/DDBJ databases">
        <title>Vibrio marinisediminis sp. nov., isolated from marine sediment.</title>
        <authorList>
            <person name="Ji X."/>
        </authorList>
    </citation>
    <scope>NUCLEOTIDE SEQUENCE [LARGE SCALE GENOMIC DNA]</scope>
    <source>
        <strain evidence="6 7">404</strain>
    </source>
</reference>
<keyword evidence="2 5" id="KW-0812">Transmembrane</keyword>
<dbReference type="Proteomes" id="UP000571701">
    <property type="component" value="Unassembled WGS sequence"/>
</dbReference>
<dbReference type="AlphaFoldDB" id="A0A7W2FVB7"/>
<evidence type="ECO:0000313" key="6">
    <source>
        <dbReference type="EMBL" id="MBA5764928.1"/>
    </source>
</evidence>
<evidence type="ECO:0000256" key="3">
    <source>
        <dbReference type="ARBA" id="ARBA00022989"/>
    </source>
</evidence>
<dbReference type="EMBL" id="JACFYF010000367">
    <property type="protein sequence ID" value="MBA5764928.1"/>
    <property type="molecule type" value="Genomic_DNA"/>
</dbReference>
<protein>
    <submittedName>
        <fullName evidence="6">ABC transporter permease</fullName>
    </submittedName>
</protein>